<dbReference type="GO" id="GO:0000302">
    <property type="term" value="P:response to reactive oxygen species"/>
    <property type="evidence" value="ECO:0007669"/>
    <property type="project" value="TreeGrafter"/>
</dbReference>
<dbReference type="AlphaFoldDB" id="A0AAN8P3L5"/>
<dbReference type="PANTHER" id="PTHR10612:SF49">
    <property type="entry name" value="APOLIPOPROTEIN D-LIKE PROTEIN"/>
    <property type="match status" value="1"/>
</dbReference>
<dbReference type="PROSITE" id="PS00213">
    <property type="entry name" value="LIPOCALIN"/>
    <property type="match status" value="1"/>
</dbReference>
<feature type="signal peptide" evidence="2">
    <location>
        <begin position="1"/>
        <end position="17"/>
    </location>
</feature>
<dbReference type="PANTHER" id="PTHR10612">
    <property type="entry name" value="APOLIPOPROTEIN D"/>
    <property type="match status" value="1"/>
</dbReference>
<protein>
    <recommendedName>
        <fullName evidence="7">Apolipoprotein D</fullName>
    </recommendedName>
</protein>
<comment type="caution">
    <text evidence="3">The sequence shown here is derived from an EMBL/GenBank/DDBJ whole genome shotgun (WGS) entry which is preliminary data.</text>
</comment>
<evidence type="ECO:0000256" key="1">
    <source>
        <dbReference type="ARBA" id="ARBA00023157"/>
    </source>
</evidence>
<dbReference type="Gene3D" id="2.40.128.20">
    <property type="match status" value="1"/>
</dbReference>
<evidence type="ECO:0000256" key="2">
    <source>
        <dbReference type="SAM" id="SignalP"/>
    </source>
</evidence>
<dbReference type="GO" id="GO:0031409">
    <property type="term" value="F:pigment binding"/>
    <property type="evidence" value="ECO:0007669"/>
    <property type="project" value="InterPro"/>
</dbReference>
<gene>
    <name evidence="3" type="ORF">RUM43_010100</name>
    <name evidence="4" type="ORF">RUM44_012270</name>
</gene>
<accession>A0AAN8P3L5</accession>
<reference evidence="3 6" key="1">
    <citation type="submission" date="2023-10" db="EMBL/GenBank/DDBJ databases">
        <title>Genomes of two closely related lineages of the louse Polyplax serrata with different host specificities.</title>
        <authorList>
            <person name="Martinu J."/>
            <person name="Tarabai H."/>
            <person name="Stefka J."/>
            <person name="Hypsa V."/>
        </authorList>
    </citation>
    <scope>NUCLEOTIDE SEQUENCE [LARGE SCALE GENOMIC DNA]</scope>
    <source>
        <strain evidence="4">98ZLc_SE</strain>
        <strain evidence="3">HR10_N</strain>
    </source>
</reference>
<dbReference type="Proteomes" id="UP001372834">
    <property type="component" value="Unassembled WGS sequence"/>
</dbReference>
<dbReference type="Proteomes" id="UP001359485">
    <property type="component" value="Unassembled WGS sequence"/>
</dbReference>
<evidence type="ECO:0000313" key="5">
    <source>
        <dbReference type="Proteomes" id="UP001359485"/>
    </source>
</evidence>
<evidence type="ECO:0000313" key="3">
    <source>
        <dbReference type="EMBL" id="KAK6636439.1"/>
    </source>
</evidence>
<keyword evidence="1" id="KW-1015">Disulfide bond</keyword>
<dbReference type="GO" id="GO:0006629">
    <property type="term" value="P:lipid metabolic process"/>
    <property type="evidence" value="ECO:0007669"/>
    <property type="project" value="TreeGrafter"/>
</dbReference>
<dbReference type="EMBL" id="JAWJWE010000004">
    <property type="protein sequence ID" value="KAK6636439.1"/>
    <property type="molecule type" value="Genomic_DNA"/>
</dbReference>
<dbReference type="GO" id="GO:0005737">
    <property type="term" value="C:cytoplasm"/>
    <property type="evidence" value="ECO:0007669"/>
    <property type="project" value="TreeGrafter"/>
</dbReference>
<dbReference type="InterPro" id="IPR022272">
    <property type="entry name" value="Lipocalin_CS"/>
</dbReference>
<keyword evidence="2" id="KW-0732">Signal</keyword>
<feature type="chain" id="PRO_5042818068" description="Apolipoprotein D" evidence="2">
    <location>
        <begin position="18"/>
        <end position="263"/>
    </location>
</feature>
<dbReference type="InterPro" id="IPR012674">
    <property type="entry name" value="Calycin"/>
</dbReference>
<dbReference type="InterPro" id="IPR003057">
    <property type="entry name" value="Invtbrt_color"/>
</dbReference>
<evidence type="ECO:0000313" key="4">
    <source>
        <dbReference type="EMBL" id="KAK6640574.1"/>
    </source>
</evidence>
<proteinExistence type="predicted"/>
<dbReference type="EMBL" id="JAWJWF010000001">
    <property type="protein sequence ID" value="KAK6640574.1"/>
    <property type="molecule type" value="Genomic_DNA"/>
</dbReference>
<organism evidence="3 6">
    <name type="scientific">Polyplax serrata</name>
    <name type="common">Common mouse louse</name>
    <dbReference type="NCBI Taxonomy" id="468196"/>
    <lineage>
        <taxon>Eukaryota</taxon>
        <taxon>Metazoa</taxon>
        <taxon>Ecdysozoa</taxon>
        <taxon>Arthropoda</taxon>
        <taxon>Hexapoda</taxon>
        <taxon>Insecta</taxon>
        <taxon>Pterygota</taxon>
        <taxon>Neoptera</taxon>
        <taxon>Paraneoptera</taxon>
        <taxon>Psocodea</taxon>
        <taxon>Troctomorpha</taxon>
        <taxon>Phthiraptera</taxon>
        <taxon>Anoplura</taxon>
        <taxon>Polyplacidae</taxon>
        <taxon>Polyplax</taxon>
    </lineage>
</organism>
<evidence type="ECO:0000313" key="6">
    <source>
        <dbReference type="Proteomes" id="UP001372834"/>
    </source>
</evidence>
<sequence>MIGAVSILLVMAVQAYGHTYHLGDCPAVKPMENFDINRFLGKWYVIQKTATGSSCLVNNYTEDKENPGHYKIEQVSDHLILGLTSLDHKYHYTGDLVIPNESNAAAMRVRFPLNVAGGASYTVFMTDYDTYAGIFTCQKLAFAHRKSATIISRSKTLGKDYVDKIRNRLSSFGVDPYDLSIIKQDNCTEPTENTTNISIDEGTFSKESVAQVFRKAGEKLGDGYEFVADSAKKVYTKVRGDHIESSEQINSEKNLKDDAEWLP</sequence>
<name>A0AAN8P3L5_POLSC</name>
<keyword evidence="5" id="KW-1185">Reference proteome</keyword>
<dbReference type="SUPFAM" id="SSF50814">
    <property type="entry name" value="Lipocalins"/>
    <property type="match status" value="1"/>
</dbReference>
<evidence type="ECO:0008006" key="7">
    <source>
        <dbReference type="Google" id="ProtNLM"/>
    </source>
</evidence>
<dbReference type="PRINTS" id="PR01273">
    <property type="entry name" value="INVTBRTCOLOR"/>
</dbReference>